<evidence type="ECO:0000313" key="2">
    <source>
        <dbReference type="EMBL" id="SCZ59282.1"/>
    </source>
</evidence>
<proteinExistence type="predicted"/>
<reference evidence="2 3" key="1">
    <citation type="submission" date="2016-10" db="EMBL/GenBank/DDBJ databases">
        <authorList>
            <person name="de Groot N.N."/>
        </authorList>
    </citation>
    <scope>NUCLEOTIDE SEQUENCE [LARGE SCALE GENOMIC DNA]</scope>
    <source>
        <strain evidence="2 3">HLD2</strain>
    </source>
</reference>
<evidence type="ECO:0000256" key="1">
    <source>
        <dbReference type="SAM" id="Phobius"/>
    </source>
</evidence>
<dbReference type="Proteomes" id="UP000199648">
    <property type="component" value="Unassembled WGS sequence"/>
</dbReference>
<dbReference type="EMBL" id="FMWD01000005">
    <property type="protein sequence ID" value="SCZ59282.1"/>
    <property type="molecule type" value="Genomic_DNA"/>
</dbReference>
<organism evidence="2 3">
    <name type="scientific">Thiohalomonas denitrificans</name>
    <dbReference type="NCBI Taxonomy" id="415747"/>
    <lineage>
        <taxon>Bacteria</taxon>
        <taxon>Pseudomonadati</taxon>
        <taxon>Pseudomonadota</taxon>
        <taxon>Gammaproteobacteria</taxon>
        <taxon>Thiohalomonadales</taxon>
        <taxon>Thiohalomonadaceae</taxon>
        <taxon>Thiohalomonas</taxon>
    </lineage>
</organism>
<keyword evidence="1" id="KW-1133">Transmembrane helix</keyword>
<dbReference type="AlphaFoldDB" id="A0A1G5QC95"/>
<keyword evidence="3" id="KW-1185">Reference proteome</keyword>
<protein>
    <submittedName>
        <fullName evidence="2">Uncharacterized protein</fullName>
    </submittedName>
</protein>
<keyword evidence="1" id="KW-0812">Transmembrane</keyword>
<gene>
    <name evidence="2" type="ORF">SAMN03097708_01830</name>
</gene>
<evidence type="ECO:0000313" key="3">
    <source>
        <dbReference type="Proteomes" id="UP000199648"/>
    </source>
</evidence>
<feature type="transmembrane region" description="Helical" evidence="1">
    <location>
        <begin position="12"/>
        <end position="38"/>
    </location>
</feature>
<accession>A0A1G5QC95</accession>
<name>A0A1G5QC95_9GAMM</name>
<sequence length="62" mass="6757">MPTEKGRPEGMNWLVGNTSLVLCILSNLFGAGTLPLFLGPQLGRELGPEILRLKHRAQFNPG</sequence>
<keyword evidence="1" id="KW-0472">Membrane</keyword>